<dbReference type="Pfam" id="PF00651">
    <property type="entry name" value="BTB"/>
    <property type="match status" value="1"/>
</dbReference>
<feature type="domain" description="BTB" evidence="2">
    <location>
        <begin position="46"/>
        <end position="154"/>
    </location>
</feature>
<dbReference type="InterPro" id="IPR000210">
    <property type="entry name" value="BTB/POZ_dom"/>
</dbReference>
<keyword evidence="4" id="KW-1185">Reference proteome</keyword>
<evidence type="ECO:0000313" key="3">
    <source>
        <dbReference type="EMBL" id="KIM26914.1"/>
    </source>
</evidence>
<evidence type="ECO:0000259" key="2">
    <source>
        <dbReference type="Pfam" id="PF00651"/>
    </source>
</evidence>
<dbReference type="AlphaFoldDB" id="A0A0C3B3Y2"/>
<dbReference type="Proteomes" id="UP000054097">
    <property type="component" value="Unassembled WGS sequence"/>
</dbReference>
<proteinExistence type="predicted"/>
<evidence type="ECO:0000313" key="4">
    <source>
        <dbReference type="Proteomes" id="UP000054097"/>
    </source>
</evidence>
<reference evidence="4" key="2">
    <citation type="submission" date="2015-01" db="EMBL/GenBank/DDBJ databases">
        <title>Evolutionary Origins and Diversification of the Mycorrhizal Mutualists.</title>
        <authorList>
            <consortium name="DOE Joint Genome Institute"/>
            <consortium name="Mycorrhizal Genomics Consortium"/>
            <person name="Kohler A."/>
            <person name="Kuo A."/>
            <person name="Nagy L.G."/>
            <person name="Floudas D."/>
            <person name="Copeland A."/>
            <person name="Barry K.W."/>
            <person name="Cichocki N."/>
            <person name="Veneault-Fourrey C."/>
            <person name="LaButti K."/>
            <person name="Lindquist E.A."/>
            <person name="Lipzen A."/>
            <person name="Lundell T."/>
            <person name="Morin E."/>
            <person name="Murat C."/>
            <person name="Riley R."/>
            <person name="Ohm R."/>
            <person name="Sun H."/>
            <person name="Tunlid A."/>
            <person name="Henrissat B."/>
            <person name="Grigoriev I.V."/>
            <person name="Hibbett D.S."/>
            <person name="Martin F."/>
        </authorList>
    </citation>
    <scope>NUCLEOTIDE SEQUENCE [LARGE SCALE GENOMIC DNA]</scope>
    <source>
        <strain evidence="4">MAFF 305830</strain>
    </source>
</reference>
<dbReference type="STRING" id="933852.A0A0C3B3Y2"/>
<dbReference type="SUPFAM" id="SSF54695">
    <property type="entry name" value="POZ domain"/>
    <property type="match status" value="1"/>
</dbReference>
<dbReference type="Gene3D" id="3.30.710.10">
    <property type="entry name" value="Potassium Channel Kv1.1, Chain A"/>
    <property type="match status" value="1"/>
</dbReference>
<accession>A0A0C3B3Y2</accession>
<evidence type="ECO:0000256" key="1">
    <source>
        <dbReference type="SAM" id="MobiDB-lite"/>
    </source>
</evidence>
<feature type="compositionally biased region" description="Basic residues" evidence="1">
    <location>
        <begin position="1"/>
        <end position="10"/>
    </location>
</feature>
<organism evidence="3 4">
    <name type="scientific">Serendipita vermifera MAFF 305830</name>
    <dbReference type="NCBI Taxonomy" id="933852"/>
    <lineage>
        <taxon>Eukaryota</taxon>
        <taxon>Fungi</taxon>
        <taxon>Dikarya</taxon>
        <taxon>Basidiomycota</taxon>
        <taxon>Agaricomycotina</taxon>
        <taxon>Agaricomycetes</taxon>
        <taxon>Sebacinales</taxon>
        <taxon>Serendipitaceae</taxon>
        <taxon>Serendipita</taxon>
    </lineage>
</organism>
<reference evidence="3 4" key="1">
    <citation type="submission" date="2014-04" db="EMBL/GenBank/DDBJ databases">
        <authorList>
            <consortium name="DOE Joint Genome Institute"/>
            <person name="Kuo A."/>
            <person name="Zuccaro A."/>
            <person name="Kohler A."/>
            <person name="Nagy L.G."/>
            <person name="Floudas D."/>
            <person name="Copeland A."/>
            <person name="Barry K.W."/>
            <person name="Cichocki N."/>
            <person name="Veneault-Fourrey C."/>
            <person name="LaButti K."/>
            <person name="Lindquist E.A."/>
            <person name="Lipzen A."/>
            <person name="Lundell T."/>
            <person name="Morin E."/>
            <person name="Murat C."/>
            <person name="Sun H."/>
            <person name="Tunlid A."/>
            <person name="Henrissat B."/>
            <person name="Grigoriev I.V."/>
            <person name="Hibbett D.S."/>
            <person name="Martin F."/>
            <person name="Nordberg H.P."/>
            <person name="Cantor M.N."/>
            <person name="Hua S.X."/>
        </authorList>
    </citation>
    <scope>NUCLEOTIDE SEQUENCE [LARGE SCALE GENOMIC DNA]</scope>
    <source>
        <strain evidence="3 4">MAFF 305830</strain>
    </source>
</reference>
<protein>
    <recommendedName>
        <fullName evidence="2">BTB domain-containing protein</fullName>
    </recommendedName>
</protein>
<dbReference type="OrthoDB" id="2367075at2759"/>
<dbReference type="InterPro" id="IPR011333">
    <property type="entry name" value="SKP1/BTB/POZ_sf"/>
</dbReference>
<gene>
    <name evidence="3" type="ORF">M408DRAFT_330286</name>
</gene>
<name>A0A0C3B3Y2_SERVB</name>
<dbReference type="EMBL" id="KN824302">
    <property type="protein sequence ID" value="KIM26914.1"/>
    <property type="molecule type" value="Genomic_DNA"/>
</dbReference>
<sequence length="254" mass="28144">MSEPPKKKRATTAGAKNHPSVSAAPDLEYENGVPRSHHRFYIVDGDTLLQVNNAIFKVHSHFLSKHSAVLKDALSLPKSSSNDSPSSKRDKDCRHIPLSGDSVTGWECLLGLFYPDNPCQPMIYAAKQWASIVLLANKYVMEGIEVSATSQLEQARPGLDAVDLMVLAQRIDSKKLYQSALLSLARREQILSLGDAEKIGLKSFHEVMIAVLSRVEATKESWRRIAGQKRKPSGWDVSVKTSALDPIDWARERA</sequence>
<feature type="region of interest" description="Disordered" evidence="1">
    <location>
        <begin position="1"/>
        <end position="29"/>
    </location>
</feature>
<dbReference type="HOGENOM" id="CLU_093557_0_0_1"/>